<keyword evidence="3" id="KW-0833">Ubl conjugation pathway</keyword>
<dbReference type="Pfam" id="PF00651">
    <property type="entry name" value="BTB"/>
    <property type="match status" value="1"/>
</dbReference>
<evidence type="ECO:0000313" key="5">
    <source>
        <dbReference type="EMBL" id="KAJ6958936.1"/>
    </source>
</evidence>
<dbReference type="AlphaFoldDB" id="A0AAD6LE11"/>
<dbReference type="GO" id="GO:0006355">
    <property type="term" value="P:regulation of DNA-templated transcription"/>
    <property type="evidence" value="ECO:0007669"/>
    <property type="project" value="UniProtKB-ARBA"/>
</dbReference>
<dbReference type="GO" id="GO:0005516">
    <property type="term" value="F:calmodulin binding"/>
    <property type="evidence" value="ECO:0007669"/>
    <property type="project" value="UniProtKB-ARBA"/>
</dbReference>
<dbReference type="GO" id="GO:0009751">
    <property type="term" value="P:response to salicylic acid"/>
    <property type="evidence" value="ECO:0007669"/>
    <property type="project" value="UniProtKB-ARBA"/>
</dbReference>
<evidence type="ECO:0000256" key="3">
    <source>
        <dbReference type="ARBA" id="ARBA00022786"/>
    </source>
</evidence>
<dbReference type="PANTHER" id="PTHR46287:SF1">
    <property type="entry name" value="BTB_POZ AND TAZ DOMAIN-CONTAINING PROTEIN 3"/>
    <property type="match status" value="1"/>
</dbReference>
<dbReference type="Proteomes" id="UP001164929">
    <property type="component" value="Chromosome 17"/>
</dbReference>
<dbReference type="FunFam" id="1.25.40.420:FF:000012">
    <property type="entry name" value="BTB/POZ and TAZ domain-containing protein 2"/>
    <property type="match status" value="1"/>
</dbReference>
<dbReference type="GO" id="GO:0046872">
    <property type="term" value="F:metal ion binding"/>
    <property type="evidence" value="ECO:0007669"/>
    <property type="project" value="UniProtKB-KW"/>
</dbReference>
<comment type="caution">
    <text evidence="5">The sequence shown here is derived from an EMBL/GenBank/DDBJ whole genome shotgun (WGS) entry which is preliminary data.</text>
</comment>
<protein>
    <recommendedName>
        <fullName evidence="4">BTB domain-containing protein</fullName>
    </recommendedName>
</protein>
<dbReference type="SMART" id="SM00225">
    <property type="entry name" value="BTB"/>
    <property type="match status" value="1"/>
</dbReference>
<dbReference type="InterPro" id="IPR000210">
    <property type="entry name" value="BTB/POZ_dom"/>
</dbReference>
<dbReference type="InterPro" id="IPR044513">
    <property type="entry name" value="BT1/2/3/4/5"/>
</dbReference>
<reference evidence="5" key="1">
    <citation type="journal article" date="2023" name="Mol. Ecol. Resour.">
        <title>Chromosome-level genome assembly of a triploid poplar Populus alba 'Berolinensis'.</title>
        <authorList>
            <person name="Chen S."/>
            <person name="Yu Y."/>
            <person name="Wang X."/>
            <person name="Wang S."/>
            <person name="Zhang T."/>
            <person name="Zhou Y."/>
            <person name="He R."/>
            <person name="Meng N."/>
            <person name="Wang Y."/>
            <person name="Liu W."/>
            <person name="Liu Z."/>
            <person name="Liu J."/>
            <person name="Guo Q."/>
            <person name="Huang H."/>
            <person name="Sederoff R.R."/>
            <person name="Wang G."/>
            <person name="Qu G."/>
            <person name="Chen S."/>
        </authorList>
    </citation>
    <scope>NUCLEOTIDE SEQUENCE</scope>
    <source>
        <strain evidence="5">SC-2020</strain>
    </source>
</reference>
<dbReference type="EMBL" id="JAQIZT010000017">
    <property type="protein sequence ID" value="KAJ6958936.1"/>
    <property type="molecule type" value="Genomic_DNA"/>
</dbReference>
<keyword evidence="2" id="KW-0479">Metal-binding</keyword>
<evidence type="ECO:0000259" key="4">
    <source>
        <dbReference type="PROSITE" id="PS50097"/>
    </source>
</evidence>
<feature type="domain" description="BTB" evidence="4">
    <location>
        <begin position="95"/>
        <end position="163"/>
    </location>
</feature>
<evidence type="ECO:0000256" key="1">
    <source>
        <dbReference type="ARBA" id="ARBA00004906"/>
    </source>
</evidence>
<dbReference type="GO" id="GO:0009725">
    <property type="term" value="P:response to hormone"/>
    <property type="evidence" value="ECO:0007669"/>
    <property type="project" value="UniProtKB-ARBA"/>
</dbReference>
<dbReference type="SUPFAM" id="SSF54695">
    <property type="entry name" value="POZ domain"/>
    <property type="match status" value="1"/>
</dbReference>
<organism evidence="5 6">
    <name type="scientific">Populus alba x Populus x berolinensis</name>
    <dbReference type="NCBI Taxonomy" id="444605"/>
    <lineage>
        <taxon>Eukaryota</taxon>
        <taxon>Viridiplantae</taxon>
        <taxon>Streptophyta</taxon>
        <taxon>Embryophyta</taxon>
        <taxon>Tracheophyta</taxon>
        <taxon>Spermatophyta</taxon>
        <taxon>Magnoliopsida</taxon>
        <taxon>eudicotyledons</taxon>
        <taxon>Gunneridae</taxon>
        <taxon>Pentapetalae</taxon>
        <taxon>rosids</taxon>
        <taxon>fabids</taxon>
        <taxon>Malpighiales</taxon>
        <taxon>Salicaceae</taxon>
        <taxon>Saliceae</taxon>
        <taxon>Populus</taxon>
    </lineage>
</organism>
<proteinExistence type="predicted"/>
<dbReference type="Gene3D" id="1.25.40.420">
    <property type="match status" value="1"/>
</dbReference>
<accession>A0AAD6LE11</accession>
<keyword evidence="6" id="KW-1185">Reference proteome</keyword>
<name>A0AAD6LE11_9ROSI</name>
<dbReference type="PANTHER" id="PTHR46287">
    <property type="entry name" value="BTB/POZ AND TAZ DOMAIN-CONTAINING PROTEIN 3-RELATED"/>
    <property type="match status" value="1"/>
</dbReference>
<dbReference type="PROSITE" id="PS50097">
    <property type="entry name" value="BTB"/>
    <property type="match status" value="1"/>
</dbReference>
<dbReference type="CDD" id="cd14733">
    <property type="entry name" value="BACK"/>
    <property type="match status" value="1"/>
</dbReference>
<sequence length="346" mass="39621">MASPDVDSPWLCAANESFGGCFNMQIEEIKSANVLNVLEAPSSSMSDTCNIPKPPPYPNKTSKAANNCKRILETCSVPREIKDVWDRLFKEAYSADVYVITVSKSYIPAHCNVLSISSPVLGNILQRSKVKDGIRYIKILGVPCEAVYMFIRFLYSSCYEEDEMKKFVLHLMVLSHSYSIPSLKRVCIDFLEQDYLTKENVIDVLQLARSCNAPRLSFICVRMVVKDLKTISSTEGWKVMKRANPALEQELVESVVEADSWNIYLVMVESSNMFPQWNDYLVILTKRKQERLRKIEERKVYLQLHFKEKMQQQTKKDEAKWNLLVSKVIAAKNAMGPFSARPVDLF</sequence>
<evidence type="ECO:0000256" key="2">
    <source>
        <dbReference type="ARBA" id="ARBA00022723"/>
    </source>
</evidence>
<gene>
    <name evidence="5" type="ORF">NC653_037260</name>
</gene>
<comment type="pathway">
    <text evidence="1">Protein modification; protein ubiquitination.</text>
</comment>
<evidence type="ECO:0000313" key="6">
    <source>
        <dbReference type="Proteomes" id="UP001164929"/>
    </source>
</evidence>
<dbReference type="Gene3D" id="3.30.710.10">
    <property type="entry name" value="Potassium Channel Kv1.1, Chain A"/>
    <property type="match status" value="1"/>
</dbReference>
<dbReference type="InterPro" id="IPR011333">
    <property type="entry name" value="SKP1/BTB/POZ_sf"/>
</dbReference>
<dbReference type="GO" id="GO:0042542">
    <property type="term" value="P:response to hydrogen peroxide"/>
    <property type="evidence" value="ECO:0007669"/>
    <property type="project" value="UniProtKB-ARBA"/>
</dbReference>